<dbReference type="OrthoDB" id="25996at2"/>
<dbReference type="RefSeq" id="WP_109093356.1">
    <property type="nucleotide sequence ID" value="NZ_QETB01000002.1"/>
</dbReference>
<dbReference type="AlphaFoldDB" id="A0A2V1KAN2"/>
<protein>
    <recommendedName>
        <fullName evidence="2">peptidylprolyl isomerase</fullName>
        <ecNumber evidence="2">5.2.1.8</ecNumber>
    </recommendedName>
</protein>
<dbReference type="PROSITE" id="PS51257">
    <property type="entry name" value="PROKAR_LIPOPROTEIN"/>
    <property type="match status" value="1"/>
</dbReference>
<dbReference type="InterPro" id="IPR001179">
    <property type="entry name" value="PPIase_FKBP_dom"/>
</dbReference>
<evidence type="ECO:0000313" key="7">
    <source>
        <dbReference type="EMBL" id="PWF26710.1"/>
    </source>
</evidence>
<dbReference type="EMBL" id="QETB01000002">
    <property type="protein sequence ID" value="PWF26710.1"/>
    <property type="molecule type" value="Genomic_DNA"/>
</dbReference>
<dbReference type="Pfam" id="PF00254">
    <property type="entry name" value="FKBP_C"/>
    <property type="match status" value="1"/>
</dbReference>
<dbReference type="GO" id="GO:0003755">
    <property type="term" value="F:peptidyl-prolyl cis-trans isomerase activity"/>
    <property type="evidence" value="ECO:0007669"/>
    <property type="project" value="UniProtKB-KW"/>
</dbReference>
<accession>A0A2V1KAN2</accession>
<evidence type="ECO:0000256" key="1">
    <source>
        <dbReference type="ARBA" id="ARBA00000971"/>
    </source>
</evidence>
<keyword evidence="8" id="KW-1185">Reference proteome</keyword>
<reference evidence="8" key="1">
    <citation type="submission" date="2018-05" db="EMBL/GenBank/DDBJ databases">
        <authorList>
            <person name="Li Y."/>
        </authorList>
    </citation>
    <scope>NUCLEOTIDE SEQUENCE [LARGE SCALE GENOMIC DNA]</scope>
    <source>
        <strain evidence="8">sk1b4</strain>
    </source>
</reference>
<organism evidence="7 8">
    <name type="scientific">Ancrocorticia populi</name>
    <dbReference type="NCBI Taxonomy" id="2175228"/>
    <lineage>
        <taxon>Bacteria</taxon>
        <taxon>Bacillati</taxon>
        <taxon>Actinomycetota</taxon>
        <taxon>Actinomycetes</taxon>
        <taxon>Actinomycetales</taxon>
        <taxon>Actinomycetaceae</taxon>
        <taxon>Ancrocorticia</taxon>
    </lineage>
</organism>
<comment type="catalytic activity">
    <reaction evidence="1">
        <text>[protein]-peptidylproline (omega=180) = [protein]-peptidylproline (omega=0)</text>
        <dbReference type="Rhea" id="RHEA:16237"/>
        <dbReference type="Rhea" id="RHEA-COMP:10747"/>
        <dbReference type="Rhea" id="RHEA-COMP:10748"/>
        <dbReference type="ChEBI" id="CHEBI:83833"/>
        <dbReference type="ChEBI" id="CHEBI:83834"/>
        <dbReference type="EC" id="5.2.1.8"/>
    </reaction>
</comment>
<dbReference type="Gene3D" id="3.10.50.40">
    <property type="match status" value="1"/>
</dbReference>
<name>A0A2V1KAN2_9ACTO</name>
<feature type="signal peptide" evidence="5">
    <location>
        <begin position="1"/>
        <end position="19"/>
    </location>
</feature>
<evidence type="ECO:0000256" key="3">
    <source>
        <dbReference type="ARBA" id="ARBA00023110"/>
    </source>
</evidence>
<evidence type="ECO:0000256" key="5">
    <source>
        <dbReference type="SAM" id="SignalP"/>
    </source>
</evidence>
<dbReference type="InterPro" id="IPR046357">
    <property type="entry name" value="PPIase_dom_sf"/>
</dbReference>
<feature type="chain" id="PRO_5016102552" description="peptidylprolyl isomerase" evidence="5">
    <location>
        <begin position="20"/>
        <end position="277"/>
    </location>
</feature>
<evidence type="ECO:0000256" key="4">
    <source>
        <dbReference type="ARBA" id="ARBA00023235"/>
    </source>
</evidence>
<evidence type="ECO:0000259" key="6">
    <source>
        <dbReference type="Pfam" id="PF00254"/>
    </source>
</evidence>
<keyword evidence="4" id="KW-0413">Isomerase</keyword>
<proteinExistence type="predicted"/>
<dbReference type="Proteomes" id="UP000245283">
    <property type="component" value="Unassembled WGS sequence"/>
</dbReference>
<dbReference type="SUPFAM" id="SSF54534">
    <property type="entry name" value="FKBP-like"/>
    <property type="match status" value="1"/>
</dbReference>
<keyword evidence="5" id="KW-0732">Signal</keyword>
<comment type="caution">
    <text evidence="7">The sequence shown here is derived from an EMBL/GenBank/DDBJ whole genome shotgun (WGS) entry which is preliminary data.</text>
</comment>
<dbReference type="EC" id="5.2.1.8" evidence="2"/>
<evidence type="ECO:0000313" key="8">
    <source>
        <dbReference type="Proteomes" id="UP000245283"/>
    </source>
</evidence>
<keyword evidence="3" id="KW-0697">Rotamase</keyword>
<evidence type="ECO:0000256" key="2">
    <source>
        <dbReference type="ARBA" id="ARBA00013194"/>
    </source>
</evidence>
<gene>
    <name evidence="7" type="ORF">DD236_05330</name>
</gene>
<feature type="domain" description="PPIase FKBP-type" evidence="6">
    <location>
        <begin position="194"/>
        <end position="260"/>
    </location>
</feature>
<sequence length="277" mass="28602">MQRLILALVLVLVGLTACSGDQPLDVTVNGNFGAPVTISVAGSAAPEAVTKDVLIEGDGRALEEDSYVLMRATSFDSRDGSIIDSYNTGAVRLTTVDEKGLGELSSQVAGEKEGTRLLITRPGLTSGAEGAEIVVVDLLPTTAQGEDISIPDPKPKGMPKLTEARGTTPGIASGGGEIPDLEVVPLIQGAGTQVDATDTVIMQYLVADSKGKVTESSWQDSGPISANLQDVMTGLRTGITDQNVGSRLVILVPSAQARGDGDLVIIVDILATIQTTH</sequence>